<gene>
    <name evidence="9" type="ORF">CKF48_02520</name>
</gene>
<comment type="subcellular location">
    <subcellularLocation>
        <location evidence="1">Secreted</location>
        <location evidence="1">Cell wall</location>
        <topology evidence="1">Peptidoglycan-anchor</topology>
    </subcellularLocation>
</comment>
<evidence type="ECO:0000256" key="6">
    <source>
        <dbReference type="SAM" id="MobiDB-lite"/>
    </source>
</evidence>
<dbReference type="PANTHER" id="PTHR37824">
    <property type="entry name" value="IRON-REGULATED SURFACE DETERMINANT PROTEIN C"/>
    <property type="match status" value="1"/>
</dbReference>
<feature type="domain" description="NEAT" evidence="8">
    <location>
        <begin position="386"/>
        <end position="514"/>
    </location>
</feature>
<dbReference type="InterPro" id="IPR050436">
    <property type="entry name" value="IsdA"/>
</dbReference>
<protein>
    <recommendedName>
        <fullName evidence="8">NEAT domain-containing protein</fullName>
    </recommendedName>
</protein>
<dbReference type="OrthoDB" id="2413751at2"/>
<dbReference type="InterPro" id="IPR006635">
    <property type="entry name" value="NEAT_dom"/>
</dbReference>
<dbReference type="EMBL" id="CP022983">
    <property type="protein sequence ID" value="ASV66310.1"/>
    <property type="molecule type" value="Genomic_DNA"/>
</dbReference>
<evidence type="ECO:0000313" key="10">
    <source>
        <dbReference type="Proteomes" id="UP000215137"/>
    </source>
</evidence>
<evidence type="ECO:0000256" key="5">
    <source>
        <dbReference type="ARBA" id="ARBA00023088"/>
    </source>
</evidence>
<evidence type="ECO:0000259" key="8">
    <source>
        <dbReference type="PROSITE" id="PS50978"/>
    </source>
</evidence>
<sequence>MKRLLRVTVALFVLALAVLQNASPIKVNAAQDLANGKYTINYQILYNGQPNASWNSFFENPASLIAKDGALSITIKINGANQVMQKIQTESNGTYQDAQVVSEDQASRVYQFPIDGLNQSTNVKLFMSYGTHTIQLSFDENSITTVELDQPEEPNPEEPSTEEPGTEEPGTEEPGTEEPGAEEPGTEGPGTEEPGTEEPGTEEPGTEGPGTEEPGTEEPGAEEPGTEEPGNEELADGQYTIKYQVLYDGQPAPANWAGFFQSPATLTIAKGVPYISFNLGASHVITNLQSELNDVFEDVEVVSENAAEQTKLVKFQIADVNQLTNLRMVMSYGSTHDVALEYDVDSIQPIGNDPGTEEPGGENPGTEEPGTEEPGDNEPAPNDDVLADGEYPLPLSILGVDSDTESAFAKYFADEALLTVNDGEYSLQFTQVTGLDTLGTIEFDIAGEKVALEEISRDEEAEERVLSVDIEAIQETYVAAIEAIGAPHLYPVRFVLDVSSLDVEIDDDGNGQTPPPITPGEDKGSGSGNNNDSHLPFDRNDNQEQPKDNQKKCNQCKNR</sequence>
<keyword evidence="5" id="KW-0572">Peptidoglycan-anchor</keyword>
<evidence type="ECO:0000256" key="3">
    <source>
        <dbReference type="ARBA" id="ARBA00022525"/>
    </source>
</evidence>
<feature type="region of interest" description="Disordered" evidence="6">
    <location>
        <begin position="147"/>
        <end position="233"/>
    </location>
</feature>
<dbReference type="SUPFAM" id="SSF158911">
    <property type="entry name" value="NEAT domain-like"/>
    <property type="match status" value="3"/>
</dbReference>
<dbReference type="InterPro" id="IPR037250">
    <property type="entry name" value="NEAT_dom_sf"/>
</dbReference>
<dbReference type="SMART" id="SM00725">
    <property type="entry name" value="NEAT"/>
    <property type="match status" value="3"/>
</dbReference>
<name>A0A248TDX3_9BACI</name>
<dbReference type="AlphaFoldDB" id="A0A248TDX3"/>
<feature type="compositionally biased region" description="Acidic residues" evidence="6">
    <location>
        <begin position="149"/>
        <end position="185"/>
    </location>
</feature>
<keyword evidence="2" id="KW-0134">Cell wall</keyword>
<feature type="chain" id="PRO_5038545929" description="NEAT domain-containing protein" evidence="7">
    <location>
        <begin position="23"/>
        <end position="559"/>
    </location>
</feature>
<accession>A0A248TDX3</accession>
<dbReference type="CDD" id="cd06920">
    <property type="entry name" value="NEAT"/>
    <property type="match status" value="3"/>
</dbReference>
<feature type="domain" description="NEAT" evidence="8">
    <location>
        <begin position="234"/>
        <end position="360"/>
    </location>
</feature>
<feature type="signal peptide" evidence="7">
    <location>
        <begin position="1"/>
        <end position="22"/>
    </location>
</feature>
<feature type="region of interest" description="Disordered" evidence="6">
    <location>
        <begin position="346"/>
        <end position="388"/>
    </location>
</feature>
<organism evidence="9 10">
    <name type="scientific">Cytobacillus kochii</name>
    <dbReference type="NCBI Taxonomy" id="859143"/>
    <lineage>
        <taxon>Bacteria</taxon>
        <taxon>Bacillati</taxon>
        <taxon>Bacillota</taxon>
        <taxon>Bacilli</taxon>
        <taxon>Bacillales</taxon>
        <taxon>Bacillaceae</taxon>
        <taxon>Cytobacillus</taxon>
    </lineage>
</organism>
<dbReference type="PROSITE" id="PS50978">
    <property type="entry name" value="NEAT"/>
    <property type="match status" value="3"/>
</dbReference>
<dbReference type="Gene3D" id="2.60.40.1850">
    <property type="match status" value="3"/>
</dbReference>
<evidence type="ECO:0000256" key="1">
    <source>
        <dbReference type="ARBA" id="ARBA00004168"/>
    </source>
</evidence>
<evidence type="ECO:0000256" key="7">
    <source>
        <dbReference type="SAM" id="SignalP"/>
    </source>
</evidence>
<feature type="compositionally biased region" description="Basic and acidic residues" evidence="6">
    <location>
        <begin position="535"/>
        <end position="551"/>
    </location>
</feature>
<reference evidence="9 10" key="1">
    <citation type="submission" date="2017-08" db="EMBL/GenBank/DDBJ databases">
        <title>Complete Genome Sequence of Bacillus kochii Oregon-R-modENCODE STRAIN BDGP4, isolated from Drosophila melanogaster gut.</title>
        <authorList>
            <person name="Wan K.H."/>
            <person name="Yu C."/>
            <person name="Park S."/>
            <person name="Hammonds A.S."/>
            <person name="Booth B.W."/>
            <person name="Celniker S.E."/>
        </authorList>
    </citation>
    <scope>NUCLEOTIDE SEQUENCE [LARGE SCALE GENOMIC DNA]</scope>
    <source>
        <strain evidence="9 10">BDGP4</strain>
    </source>
</reference>
<feature type="region of interest" description="Disordered" evidence="6">
    <location>
        <begin position="505"/>
        <end position="559"/>
    </location>
</feature>
<proteinExistence type="predicted"/>
<feature type="compositionally biased region" description="Acidic residues" evidence="6">
    <location>
        <begin position="194"/>
        <end position="205"/>
    </location>
</feature>
<evidence type="ECO:0000256" key="2">
    <source>
        <dbReference type="ARBA" id="ARBA00022512"/>
    </source>
</evidence>
<keyword evidence="10" id="KW-1185">Reference proteome</keyword>
<evidence type="ECO:0000256" key="4">
    <source>
        <dbReference type="ARBA" id="ARBA00022729"/>
    </source>
</evidence>
<dbReference type="PANTHER" id="PTHR37824:SF1">
    <property type="entry name" value="IRON-REGULATED SURFACE DETERMINANT PROTEIN C"/>
    <property type="match status" value="1"/>
</dbReference>
<evidence type="ECO:0000313" key="9">
    <source>
        <dbReference type="EMBL" id="ASV66310.1"/>
    </source>
</evidence>
<feature type="compositionally biased region" description="Acidic residues" evidence="6">
    <location>
        <begin position="214"/>
        <end position="233"/>
    </location>
</feature>
<feature type="domain" description="NEAT" evidence="8">
    <location>
        <begin position="33"/>
        <end position="156"/>
    </location>
</feature>
<keyword evidence="4 7" id="KW-0732">Signal</keyword>
<keyword evidence="3" id="KW-0964">Secreted</keyword>
<dbReference type="Pfam" id="PF05031">
    <property type="entry name" value="NEAT"/>
    <property type="match status" value="3"/>
</dbReference>
<dbReference type="Proteomes" id="UP000215137">
    <property type="component" value="Chromosome"/>
</dbReference>
<dbReference type="KEGG" id="bko:CKF48_02520"/>
<dbReference type="RefSeq" id="WP_095369885.1">
    <property type="nucleotide sequence ID" value="NZ_CP022983.1"/>
</dbReference>